<dbReference type="EMBL" id="FWXV01000009">
    <property type="protein sequence ID" value="SMD23435.1"/>
    <property type="molecule type" value="Genomic_DNA"/>
</dbReference>
<evidence type="ECO:0008006" key="3">
    <source>
        <dbReference type="Google" id="ProtNLM"/>
    </source>
</evidence>
<gene>
    <name evidence="1" type="ORF">SAMN05661093_07969</name>
</gene>
<name>A0A1W2FND0_KIBAR</name>
<dbReference type="OrthoDB" id="9852354at2"/>
<keyword evidence="2" id="KW-1185">Reference proteome</keyword>
<accession>A0A1W2FND0</accession>
<protein>
    <recommendedName>
        <fullName evidence="3">Excreted virulence factor EspC, type VII ESX diderm</fullName>
    </recommendedName>
</protein>
<evidence type="ECO:0000313" key="2">
    <source>
        <dbReference type="Proteomes" id="UP000192674"/>
    </source>
</evidence>
<evidence type="ECO:0000313" key="1">
    <source>
        <dbReference type="EMBL" id="SMD23435.1"/>
    </source>
</evidence>
<sequence length="106" mass="10920">MGTGYAVVIDEIRRASTAADDAAEIAGKVDLAAAIGPVGQALPGSKSAGSVNRLMPYWKNEVTSWAADAKAYAANLSSAADRYEQNEQAAAADFRVGGTRGGMRAE</sequence>
<dbReference type="RefSeq" id="WP_033388745.1">
    <property type="nucleotide sequence ID" value="NZ_FWXV01000009.1"/>
</dbReference>
<reference evidence="1 2" key="1">
    <citation type="submission" date="2017-04" db="EMBL/GenBank/DDBJ databases">
        <authorList>
            <person name="Afonso C.L."/>
            <person name="Miller P.J."/>
            <person name="Scott M.A."/>
            <person name="Spackman E."/>
            <person name="Goraichik I."/>
            <person name="Dimitrov K.M."/>
            <person name="Suarez D.L."/>
            <person name="Swayne D.E."/>
        </authorList>
    </citation>
    <scope>NUCLEOTIDE SEQUENCE [LARGE SCALE GENOMIC DNA]</scope>
    <source>
        <strain evidence="1 2">DSM 43828</strain>
    </source>
</reference>
<dbReference type="AlphaFoldDB" id="A0A1W2FND0"/>
<proteinExistence type="predicted"/>
<organism evidence="1 2">
    <name type="scientific">Kibdelosporangium aridum</name>
    <dbReference type="NCBI Taxonomy" id="2030"/>
    <lineage>
        <taxon>Bacteria</taxon>
        <taxon>Bacillati</taxon>
        <taxon>Actinomycetota</taxon>
        <taxon>Actinomycetes</taxon>
        <taxon>Pseudonocardiales</taxon>
        <taxon>Pseudonocardiaceae</taxon>
        <taxon>Kibdelosporangium</taxon>
    </lineage>
</organism>
<dbReference type="Proteomes" id="UP000192674">
    <property type="component" value="Unassembled WGS sequence"/>
</dbReference>